<keyword evidence="3" id="KW-0805">Transcription regulation</keyword>
<keyword evidence="8" id="KW-1185">Reference proteome</keyword>
<dbReference type="Proteomes" id="UP000887565">
    <property type="component" value="Unplaced"/>
</dbReference>
<comment type="similarity">
    <text evidence="2">Belongs to the Mediator complex subunit 17 family.</text>
</comment>
<comment type="subcellular location">
    <subcellularLocation>
        <location evidence="1">Nucleus</location>
    </subcellularLocation>
</comment>
<feature type="compositionally biased region" description="Acidic residues" evidence="6">
    <location>
        <begin position="67"/>
        <end position="84"/>
    </location>
</feature>
<dbReference type="PANTHER" id="PTHR13114">
    <property type="entry name" value="MEDIATOR OF RNA POLYMERASE II TRANSCRIPTION SUBUNIT 17"/>
    <property type="match status" value="1"/>
</dbReference>
<organism evidence="8 9">
    <name type="scientific">Romanomermis culicivorax</name>
    <name type="common">Nematode worm</name>
    <dbReference type="NCBI Taxonomy" id="13658"/>
    <lineage>
        <taxon>Eukaryota</taxon>
        <taxon>Metazoa</taxon>
        <taxon>Ecdysozoa</taxon>
        <taxon>Nematoda</taxon>
        <taxon>Enoplea</taxon>
        <taxon>Dorylaimia</taxon>
        <taxon>Mermithida</taxon>
        <taxon>Mermithoidea</taxon>
        <taxon>Mermithidae</taxon>
        <taxon>Romanomermis</taxon>
    </lineage>
</organism>
<sequence>MDPSTSSNAEIDPENVPIALETALEWKIHDILNDGTERYIQPLTFTEHVQSLTYKVNWQKLVKEEANLDENADNESEKNDEDEVERPANRGAGPWDVVAQSLHQALIEINVLLDVLQIAKDGQYMKLDQVDATGPDTPIKQSPADPTTRPYAITIFQFKKRLMAHGQSAFEKLHKRLLDLRNTTQNSKEADFCKDLLDLRRYWRLKKVGNLILGDLSYRIYGTKFKPNSAFEVRKAMLANDSVDQSHPSCCIDIVLPKDLEKPTVLKIYIKRQDNTSHGSFFKSWLLERSENSRLSLVSGDADKKAFQIKLEMAQKTLLCKDIFAQLAKEAIHCPQVVSMVKKDYIAVSLLPTPHVLIIELVKEKEESISNFASFPVDPITSYDDSDFLLEQAAYEMYCADVASVVAPRIARPTSGSITLNAVAHRNQKAGADATPVAQLSIAYHCDKLILERLVDRCHHQILVSKCQKALSDLSKKSKDPVVAVQWLPESENGIWCLAKVAIYTPFYESCNRTSIIIEVGISTINTVSKDADDMDFGSNVDELVKHIHILIAQHFITASGILSRQLNWQMLQCSLSCVGFTSNATQPNLLLSNVEGTKYIFIKCAPSETPIVKVQNVLILDENKICCDEEQPPRRKSDFKNELLTRNAMWKYLKSDLKIMSSITPLINTPKGKPKTKGQKQIYEENKATMKFYQIMSLAGITFYSLLSYFVFYSTTTQSSWVCFGLTLISQAIAIYTMKYMCKTIRGENNQIIDAGLDLNLEGGFAEYCKDTIILTTGLQILSIISAYFWIILLAAPIFAAYKLWTGILAPWFFARSEDEENDDQKDKKSKKREKRIIYKNR</sequence>
<protein>
    <submittedName>
        <fullName evidence="9">Transmembrane protein 208</fullName>
    </submittedName>
</protein>
<feature type="transmembrane region" description="Helical" evidence="7">
    <location>
        <begin position="719"/>
        <end position="737"/>
    </location>
</feature>
<feature type="region of interest" description="Disordered" evidence="6">
    <location>
        <begin position="67"/>
        <end position="92"/>
    </location>
</feature>
<dbReference type="GO" id="GO:0016592">
    <property type="term" value="C:mediator complex"/>
    <property type="evidence" value="ECO:0007669"/>
    <property type="project" value="InterPro"/>
</dbReference>
<evidence type="ECO:0000256" key="7">
    <source>
        <dbReference type="SAM" id="Phobius"/>
    </source>
</evidence>
<keyword evidence="5" id="KW-0539">Nucleus</keyword>
<feature type="compositionally biased region" description="Basic residues" evidence="6">
    <location>
        <begin position="829"/>
        <end position="843"/>
    </location>
</feature>
<evidence type="ECO:0000313" key="9">
    <source>
        <dbReference type="WBParaSite" id="nRc.2.0.1.t21413-RA"/>
    </source>
</evidence>
<evidence type="ECO:0000256" key="5">
    <source>
        <dbReference type="ARBA" id="ARBA00023242"/>
    </source>
</evidence>
<dbReference type="Pfam" id="PF05620">
    <property type="entry name" value="TMEM208_SND2"/>
    <property type="match status" value="1"/>
</dbReference>
<keyword evidence="4" id="KW-0804">Transcription</keyword>
<evidence type="ECO:0000256" key="6">
    <source>
        <dbReference type="SAM" id="MobiDB-lite"/>
    </source>
</evidence>
<dbReference type="PANTHER" id="PTHR13114:SF7">
    <property type="entry name" value="MEDIATOR OF RNA POLYMERASE II TRANSCRIPTION SUBUNIT 17"/>
    <property type="match status" value="1"/>
</dbReference>
<keyword evidence="7" id="KW-1133">Transmembrane helix</keyword>
<name>A0A915J6P7_ROMCU</name>
<proteinExistence type="inferred from homology"/>
<dbReference type="AlphaFoldDB" id="A0A915J6P7"/>
<evidence type="ECO:0000256" key="3">
    <source>
        <dbReference type="ARBA" id="ARBA00023015"/>
    </source>
</evidence>
<keyword evidence="7" id="KW-0812">Transmembrane</keyword>
<feature type="transmembrane region" description="Helical" evidence="7">
    <location>
        <begin position="782"/>
        <end position="803"/>
    </location>
</feature>
<dbReference type="GO" id="GO:0003712">
    <property type="term" value="F:transcription coregulator activity"/>
    <property type="evidence" value="ECO:0007669"/>
    <property type="project" value="InterPro"/>
</dbReference>
<accession>A0A915J6P7</accession>
<dbReference type="GO" id="GO:0070847">
    <property type="term" value="C:core mediator complex"/>
    <property type="evidence" value="ECO:0007669"/>
    <property type="project" value="TreeGrafter"/>
</dbReference>
<dbReference type="InterPro" id="IPR008506">
    <property type="entry name" value="SND2/TMEM208"/>
</dbReference>
<keyword evidence="7" id="KW-0472">Membrane</keyword>
<evidence type="ECO:0000313" key="8">
    <source>
        <dbReference type="Proteomes" id="UP000887565"/>
    </source>
</evidence>
<evidence type="ECO:0000256" key="2">
    <source>
        <dbReference type="ARBA" id="ARBA00005635"/>
    </source>
</evidence>
<reference evidence="9" key="1">
    <citation type="submission" date="2022-11" db="UniProtKB">
        <authorList>
            <consortium name="WormBaseParasite"/>
        </authorList>
    </citation>
    <scope>IDENTIFICATION</scope>
</reference>
<dbReference type="InterPro" id="IPR019313">
    <property type="entry name" value="Mediator_Med17"/>
</dbReference>
<dbReference type="WBParaSite" id="nRc.2.0.1.t21413-RA">
    <property type="protein sequence ID" value="nRc.2.0.1.t21413-RA"/>
    <property type="gene ID" value="nRc.2.0.1.g21413"/>
</dbReference>
<feature type="transmembrane region" description="Helical" evidence="7">
    <location>
        <begin position="693"/>
        <end position="713"/>
    </location>
</feature>
<dbReference type="GO" id="GO:0006357">
    <property type="term" value="P:regulation of transcription by RNA polymerase II"/>
    <property type="evidence" value="ECO:0007669"/>
    <property type="project" value="InterPro"/>
</dbReference>
<feature type="region of interest" description="Disordered" evidence="6">
    <location>
        <begin position="820"/>
        <end position="843"/>
    </location>
</feature>
<evidence type="ECO:0000256" key="1">
    <source>
        <dbReference type="ARBA" id="ARBA00004123"/>
    </source>
</evidence>
<evidence type="ECO:0000256" key="4">
    <source>
        <dbReference type="ARBA" id="ARBA00023163"/>
    </source>
</evidence>